<dbReference type="AlphaFoldDB" id="A0A2M7BDG3"/>
<evidence type="ECO:0000313" key="2">
    <source>
        <dbReference type="EMBL" id="PIV01138.1"/>
    </source>
</evidence>
<dbReference type="InterPro" id="IPR001584">
    <property type="entry name" value="Integrase_cat-core"/>
</dbReference>
<evidence type="ECO:0000259" key="1">
    <source>
        <dbReference type="PROSITE" id="PS50994"/>
    </source>
</evidence>
<feature type="domain" description="Integrase catalytic" evidence="1">
    <location>
        <begin position="142"/>
        <end position="328"/>
    </location>
</feature>
<dbReference type="GO" id="GO:0015074">
    <property type="term" value="P:DNA integration"/>
    <property type="evidence" value="ECO:0007669"/>
    <property type="project" value="InterPro"/>
</dbReference>
<dbReference type="InterPro" id="IPR036397">
    <property type="entry name" value="RNaseH_sf"/>
</dbReference>
<dbReference type="EMBL" id="PEVC01000031">
    <property type="protein sequence ID" value="PIV01138.1"/>
    <property type="molecule type" value="Genomic_DNA"/>
</dbReference>
<accession>A0A2M7BDG3</accession>
<dbReference type="InterPro" id="IPR012337">
    <property type="entry name" value="RNaseH-like_sf"/>
</dbReference>
<evidence type="ECO:0000313" key="3">
    <source>
        <dbReference type="Proteomes" id="UP000229631"/>
    </source>
</evidence>
<dbReference type="Gene3D" id="3.30.420.10">
    <property type="entry name" value="Ribonuclease H-like superfamily/Ribonuclease H"/>
    <property type="match status" value="1"/>
</dbReference>
<protein>
    <recommendedName>
        <fullName evidence="1">Integrase catalytic domain-containing protein</fullName>
    </recommendedName>
</protein>
<name>A0A2M7BDG3_9BACT</name>
<reference evidence="3" key="1">
    <citation type="submission" date="2017-09" db="EMBL/GenBank/DDBJ databases">
        <title>Depth-based differentiation of microbial function through sediment-hosted aquifers and enrichment of novel symbionts in the deep terrestrial subsurface.</title>
        <authorList>
            <person name="Probst A.J."/>
            <person name="Ladd B."/>
            <person name="Jarett J.K."/>
            <person name="Geller-Mcgrath D.E."/>
            <person name="Sieber C.M.K."/>
            <person name="Emerson J.B."/>
            <person name="Anantharaman K."/>
            <person name="Thomas B.C."/>
            <person name="Malmstrom R."/>
            <person name="Stieglmeier M."/>
            <person name="Klingl A."/>
            <person name="Woyke T."/>
            <person name="Ryan C.M."/>
            <person name="Banfield J.F."/>
        </authorList>
    </citation>
    <scope>NUCLEOTIDE SEQUENCE [LARGE SCALE GENOMIC DNA]</scope>
</reference>
<dbReference type="Proteomes" id="UP000229631">
    <property type="component" value="Unassembled WGS sequence"/>
</dbReference>
<gene>
    <name evidence="2" type="ORF">COS54_01605</name>
</gene>
<comment type="caution">
    <text evidence="2">The sequence shown here is derived from an EMBL/GenBank/DDBJ whole genome shotgun (WGS) entry which is preliminary data.</text>
</comment>
<organism evidence="2 3">
    <name type="scientific">Candidatus Shapirobacteria bacterium CG03_land_8_20_14_0_80_39_12</name>
    <dbReference type="NCBI Taxonomy" id="1974879"/>
    <lineage>
        <taxon>Bacteria</taxon>
        <taxon>Candidatus Shapironibacteriota</taxon>
    </lineage>
</organism>
<dbReference type="InterPro" id="IPR009057">
    <property type="entry name" value="Homeodomain-like_sf"/>
</dbReference>
<dbReference type="SUPFAM" id="SSF53098">
    <property type="entry name" value="Ribonuclease H-like"/>
    <property type="match status" value="1"/>
</dbReference>
<dbReference type="PROSITE" id="PS50994">
    <property type="entry name" value="INTEGRASE"/>
    <property type="match status" value="1"/>
</dbReference>
<dbReference type="Pfam" id="PF13683">
    <property type="entry name" value="rve_3"/>
    <property type="match status" value="1"/>
</dbReference>
<dbReference type="GO" id="GO:0003676">
    <property type="term" value="F:nucleic acid binding"/>
    <property type="evidence" value="ECO:0007669"/>
    <property type="project" value="InterPro"/>
</dbReference>
<dbReference type="SUPFAM" id="SSF46689">
    <property type="entry name" value="Homeodomain-like"/>
    <property type="match status" value="1"/>
</dbReference>
<proteinExistence type="predicted"/>
<sequence length="364" mass="42983">MILRRIDYKLLRGIDPVAARTAVLEYLKTNNGNISLASRMFGINRTVVYDILKKEAEKDLSDRSKAPRHSPNKTSLETEDKVIEVKNKTRMGAKRLSRYLEKYENLVVPYGTIRHILRRNRGRIKYRKAFRKHEKREFVDWYSAKPFEIVQIDIKEIRDLKALSKAQIVHLDKFDIPNYQWGAMDVNSRFKLIAYSKEKTWTNGLCFYLWVISWIRSHGITSEIVFTVDRGEEFGGKSWMKVRELRKLILAFGCRLIQNRKGHPEDNSHLERSHRTDDEEFYIQRVFKIKSEGDLLKEALNYIYYYDCVREHSSLNNMTPFDYLKRQLPDLDDTIKLVLPIILDNISTKIGPWGGYNVLAQNHF</sequence>